<evidence type="ECO:0000313" key="3">
    <source>
        <dbReference type="Proteomes" id="UP001066276"/>
    </source>
</evidence>
<comment type="caution">
    <text evidence="2">The sequence shown here is derived from an EMBL/GenBank/DDBJ whole genome shotgun (WGS) entry which is preliminary data.</text>
</comment>
<sequence length="122" mass="13748">MSRAAARECWTSEAAYRRHVSPTLRRYRLIRSPQQDITSPLHGSVRLTEVKRKRQPCVGTKPTPEQVVEERSWLLQVTTRFVADSPAAMSDQAGTQPEHETRSDSADSHLGPLLTPRSVDDI</sequence>
<evidence type="ECO:0000256" key="1">
    <source>
        <dbReference type="SAM" id="MobiDB-lite"/>
    </source>
</evidence>
<evidence type="ECO:0000313" key="2">
    <source>
        <dbReference type="EMBL" id="KAJ1198769.1"/>
    </source>
</evidence>
<accession>A0AAV7VB09</accession>
<name>A0AAV7VB09_PLEWA</name>
<gene>
    <name evidence="2" type="ORF">NDU88_002608</name>
</gene>
<reference evidence="2" key="1">
    <citation type="journal article" date="2022" name="bioRxiv">
        <title>Sequencing and chromosome-scale assembly of the giantPleurodeles waltlgenome.</title>
        <authorList>
            <person name="Brown T."/>
            <person name="Elewa A."/>
            <person name="Iarovenko S."/>
            <person name="Subramanian E."/>
            <person name="Araus A.J."/>
            <person name="Petzold A."/>
            <person name="Susuki M."/>
            <person name="Suzuki K.-i.T."/>
            <person name="Hayashi T."/>
            <person name="Toyoda A."/>
            <person name="Oliveira C."/>
            <person name="Osipova E."/>
            <person name="Leigh N.D."/>
            <person name="Simon A."/>
            <person name="Yun M.H."/>
        </authorList>
    </citation>
    <scope>NUCLEOTIDE SEQUENCE</scope>
    <source>
        <strain evidence="2">20211129_DDA</strain>
        <tissue evidence="2">Liver</tissue>
    </source>
</reference>
<organism evidence="2 3">
    <name type="scientific">Pleurodeles waltl</name>
    <name type="common">Iberian ribbed newt</name>
    <dbReference type="NCBI Taxonomy" id="8319"/>
    <lineage>
        <taxon>Eukaryota</taxon>
        <taxon>Metazoa</taxon>
        <taxon>Chordata</taxon>
        <taxon>Craniata</taxon>
        <taxon>Vertebrata</taxon>
        <taxon>Euteleostomi</taxon>
        <taxon>Amphibia</taxon>
        <taxon>Batrachia</taxon>
        <taxon>Caudata</taxon>
        <taxon>Salamandroidea</taxon>
        <taxon>Salamandridae</taxon>
        <taxon>Pleurodelinae</taxon>
        <taxon>Pleurodeles</taxon>
    </lineage>
</organism>
<dbReference type="EMBL" id="JANPWB010000003">
    <property type="protein sequence ID" value="KAJ1198769.1"/>
    <property type="molecule type" value="Genomic_DNA"/>
</dbReference>
<protein>
    <submittedName>
        <fullName evidence="2">Uncharacterized protein</fullName>
    </submittedName>
</protein>
<proteinExistence type="predicted"/>
<dbReference type="Proteomes" id="UP001066276">
    <property type="component" value="Chromosome 2_1"/>
</dbReference>
<dbReference type="AlphaFoldDB" id="A0AAV7VB09"/>
<feature type="compositionally biased region" description="Basic and acidic residues" evidence="1">
    <location>
        <begin position="97"/>
        <end position="107"/>
    </location>
</feature>
<feature type="region of interest" description="Disordered" evidence="1">
    <location>
        <begin position="84"/>
        <end position="122"/>
    </location>
</feature>
<keyword evidence="3" id="KW-1185">Reference proteome</keyword>